<dbReference type="InterPro" id="IPR012703">
    <property type="entry name" value="NH2EtPonate_pyrv_transaminase"/>
</dbReference>
<dbReference type="Pfam" id="PF00266">
    <property type="entry name" value="Aminotran_5"/>
    <property type="match status" value="1"/>
</dbReference>
<keyword evidence="5" id="KW-0670">Pyruvate</keyword>
<protein>
    <recommendedName>
        <fullName evidence="9">Aminotransferase class V domain-containing protein</fullName>
    </recommendedName>
</protein>
<proteinExistence type="inferred from homology"/>
<evidence type="ECO:0000256" key="2">
    <source>
        <dbReference type="ARBA" id="ARBA00022576"/>
    </source>
</evidence>
<dbReference type="HAMAP" id="MF_01376">
    <property type="entry name" value="PhnW_aminotrans_5"/>
    <property type="match status" value="1"/>
</dbReference>
<feature type="domain" description="Aminotransferase class V" evidence="9">
    <location>
        <begin position="68"/>
        <end position="363"/>
    </location>
</feature>
<keyword evidence="2" id="KW-0032">Aminotransferase</keyword>
<evidence type="ECO:0000256" key="6">
    <source>
        <dbReference type="ARBA" id="ARBA00049460"/>
    </source>
</evidence>
<comment type="cofactor">
    <cofactor evidence="1 8">
        <name>pyridoxal 5'-phosphate</name>
        <dbReference type="ChEBI" id="CHEBI:597326"/>
    </cofactor>
</comment>
<organism evidence="10 11">
    <name type="scientific">Capsaspora owczarzaki (strain ATCC 30864)</name>
    <dbReference type="NCBI Taxonomy" id="595528"/>
    <lineage>
        <taxon>Eukaryota</taxon>
        <taxon>Filasterea</taxon>
        <taxon>Capsaspora</taxon>
    </lineage>
</organism>
<dbReference type="STRING" id="595528.A0A0D2VNL3"/>
<feature type="binding site" evidence="7">
    <location>
        <position position="386"/>
    </location>
    <ligand>
        <name>substrate</name>
    </ligand>
</feature>
<dbReference type="PANTHER" id="PTHR42778:SF1">
    <property type="entry name" value="2-AMINOETHYLPHOSPHONATE--PYRUVATE TRANSAMINASE"/>
    <property type="match status" value="1"/>
</dbReference>
<dbReference type="InterPro" id="IPR015421">
    <property type="entry name" value="PyrdxlP-dep_Trfase_major"/>
</dbReference>
<dbReference type="SUPFAM" id="SSF53383">
    <property type="entry name" value="PLP-dependent transferases"/>
    <property type="match status" value="1"/>
</dbReference>
<dbReference type="EMBL" id="KE346363">
    <property type="protein sequence ID" value="KJE91922.1"/>
    <property type="molecule type" value="Genomic_DNA"/>
</dbReference>
<evidence type="ECO:0000259" key="9">
    <source>
        <dbReference type="Pfam" id="PF00266"/>
    </source>
</evidence>
<evidence type="ECO:0000256" key="7">
    <source>
        <dbReference type="PIRSR" id="PIRSR000524-1"/>
    </source>
</evidence>
<dbReference type="AlphaFoldDB" id="A0A0D2VNL3"/>
<dbReference type="InterPro" id="IPR000192">
    <property type="entry name" value="Aminotrans_V_dom"/>
</dbReference>
<dbReference type="InterPro" id="IPR024169">
    <property type="entry name" value="SP_NH2Trfase/AEP_transaminase"/>
</dbReference>
<evidence type="ECO:0000256" key="5">
    <source>
        <dbReference type="ARBA" id="ARBA00023317"/>
    </source>
</evidence>
<evidence type="ECO:0000313" key="11">
    <source>
        <dbReference type="Proteomes" id="UP000008743"/>
    </source>
</evidence>
<dbReference type="GO" id="GO:0019700">
    <property type="term" value="P:organic phosphonate catabolic process"/>
    <property type="evidence" value="ECO:0007669"/>
    <property type="project" value="InterPro"/>
</dbReference>
<evidence type="ECO:0000256" key="1">
    <source>
        <dbReference type="ARBA" id="ARBA00001933"/>
    </source>
</evidence>
<dbReference type="InParanoid" id="A0A0D2VNL3"/>
<reference evidence="11" key="1">
    <citation type="submission" date="2011-02" db="EMBL/GenBank/DDBJ databases">
        <title>The Genome Sequence of Capsaspora owczarzaki ATCC 30864.</title>
        <authorList>
            <person name="Russ C."/>
            <person name="Cuomo C."/>
            <person name="Burger G."/>
            <person name="Gray M.W."/>
            <person name="Holland P.W.H."/>
            <person name="King N."/>
            <person name="Lang F.B.F."/>
            <person name="Roger A.J."/>
            <person name="Ruiz-Trillo I."/>
            <person name="Young S.K."/>
            <person name="Zeng Q."/>
            <person name="Gargeya S."/>
            <person name="Alvarado L."/>
            <person name="Berlin A."/>
            <person name="Chapman S.B."/>
            <person name="Chen Z."/>
            <person name="Freedman E."/>
            <person name="Gellesch M."/>
            <person name="Goldberg J."/>
            <person name="Griggs A."/>
            <person name="Gujja S."/>
            <person name="Heilman E."/>
            <person name="Heiman D."/>
            <person name="Howarth C."/>
            <person name="Mehta T."/>
            <person name="Neiman D."/>
            <person name="Pearson M."/>
            <person name="Roberts A."/>
            <person name="Saif S."/>
            <person name="Shea T."/>
            <person name="Shenoy N."/>
            <person name="Sisk P."/>
            <person name="Stolte C."/>
            <person name="Sykes S."/>
            <person name="White J."/>
            <person name="Yandava C."/>
            <person name="Haas B."/>
            <person name="Nusbaum C."/>
            <person name="Birren B."/>
        </authorList>
    </citation>
    <scope>NUCLEOTIDE SEQUENCE</scope>
    <source>
        <strain evidence="11">ATCC 30864</strain>
    </source>
</reference>
<name>A0A0D2VNL3_CAPO3</name>
<evidence type="ECO:0000256" key="4">
    <source>
        <dbReference type="ARBA" id="ARBA00022898"/>
    </source>
</evidence>
<keyword evidence="4 8" id="KW-0663">Pyridoxal phosphate</keyword>
<sequence>MVEILAAADAAGTSAKHTVLADRIAGIPTDAEAAANFPAKFLGFELAKDKPLFTPGPLGVSLTTKQAALRDLGSRDRLFMDTVKDIRTQLVQLAGVSTKDFTSVLIQGSGSFAVEAVIQTALPRKGGKFLVLANGAYGYRMNKMANYLDIPVIMFEFPETEKAPLAEVEKLLKANPDVTTVAIVHSETSSGIINPISEVGALVRKHLPNATYFVDAMSSFGGIPINMEEANIDFLVSSANKCIEGTPGFSYAIARRSALDKCKGNSRSLSLDLQDQNAYMEQTGQFRFTPATHSILSFRQALRELEIEGGVEARAARYQLNRAILRKGMAELGFRELLDNSHEGYIITSFHFPKHAKFDFEKFYSTLSAKGYVIYPGKVTKADCFRVGSIGRLFPNHMTELLETMKVVLAEMGIPTPIQE</sequence>
<keyword evidence="11" id="KW-1185">Reference proteome</keyword>
<dbReference type="NCBIfam" id="NF010006">
    <property type="entry name" value="PRK13479.1"/>
    <property type="match status" value="1"/>
</dbReference>
<feature type="modified residue" description="N6-(pyridoxal phosphate)lysine" evidence="8">
    <location>
        <position position="241"/>
    </location>
</feature>
<dbReference type="eggNOG" id="KOG2862">
    <property type="taxonomic scope" value="Eukaryota"/>
</dbReference>
<keyword evidence="3" id="KW-0808">Transferase</keyword>
<dbReference type="Gene3D" id="3.40.640.10">
    <property type="entry name" value="Type I PLP-dependent aspartate aminotransferase-like (Major domain)"/>
    <property type="match status" value="1"/>
</dbReference>
<evidence type="ECO:0000256" key="3">
    <source>
        <dbReference type="ARBA" id="ARBA00022679"/>
    </source>
</evidence>
<evidence type="ECO:0000313" key="10">
    <source>
        <dbReference type="EMBL" id="KJE91922.1"/>
    </source>
</evidence>
<dbReference type="Gene3D" id="3.90.1150.10">
    <property type="entry name" value="Aspartate Aminotransferase, domain 1"/>
    <property type="match status" value="1"/>
</dbReference>
<accession>A0A0D2VNL3</accession>
<dbReference type="NCBIfam" id="TIGR03301">
    <property type="entry name" value="PhnW-AepZ"/>
    <property type="match status" value="1"/>
</dbReference>
<gene>
    <name evidence="10" type="ORF">CAOG_009610</name>
</gene>
<dbReference type="PhylomeDB" id="A0A0D2VNL3"/>
<dbReference type="Proteomes" id="UP000008743">
    <property type="component" value="Unassembled WGS sequence"/>
</dbReference>
<comment type="catalytic activity">
    <reaction evidence="6">
        <text>(2-aminoethyl)phosphonate + pyruvate = phosphonoacetaldehyde + L-alanine</text>
        <dbReference type="Rhea" id="RHEA:17021"/>
        <dbReference type="ChEBI" id="CHEBI:15361"/>
        <dbReference type="ChEBI" id="CHEBI:57418"/>
        <dbReference type="ChEBI" id="CHEBI:57972"/>
        <dbReference type="ChEBI" id="CHEBI:58383"/>
        <dbReference type="EC" id="2.6.1.37"/>
    </reaction>
</comment>
<dbReference type="InterPro" id="IPR015424">
    <property type="entry name" value="PyrdxlP-dep_Trfase"/>
</dbReference>
<dbReference type="GO" id="GO:0047304">
    <property type="term" value="F:2-aminoethylphosphonate-pyruvate transaminase activity"/>
    <property type="evidence" value="ECO:0007669"/>
    <property type="project" value="UniProtKB-EC"/>
</dbReference>
<dbReference type="PIRSF" id="PIRSF000524">
    <property type="entry name" value="SPT"/>
    <property type="match status" value="1"/>
</dbReference>
<dbReference type="InterPro" id="IPR015422">
    <property type="entry name" value="PyrdxlP-dep_Trfase_small"/>
</dbReference>
<evidence type="ECO:0000256" key="8">
    <source>
        <dbReference type="PIRSR" id="PIRSR000524-50"/>
    </source>
</evidence>
<dbReference type="OrthoDB" id="7403325at2759"/>
<dbReference type="NCBIfam" id="TIGR02326">
    <property type="entry name" value="transamin_PhnW"/>
    <property type="match status" value="1"/>
</dbReference>
<dbReference type="PANTHER" id="PTHR42778">
    <property type="entry name" value="2-AMINOETHYLPHOSPHONATE--PYRUVATE TRANSAMINASE"/>
    <property type="match status" value="1"/>
</dbReference>